<organism evidence="2 3">
    <name type="scientific">Leptotrichia wadei</name>
    <dbReference type="NCBI Taxonomy" id="157687"/>
    <lineage>
        <taxon>Bacteria</taxon>
        <taxon>Fusobacteriati</taxon>
        <taxon>Fusobacteriota</taxon>
        <taxon>Fusobacteriia</taxon>
        <taxon>Fusobacteriales</taxon>
        <taxon>Leptotrichiaceae</taxon>
        <taxon>Leptotrichia</taxon>
    </lineage>
</organism>
<evidence type="ECO:0000256" key="1">
    <source>
        <dbReference type="SAM" id="Phobius"/>
    </source>
</evidence>
<dbReference type="AlphaFoldDB" id="A0A510KPU7"/>
<keyword evidence="1" id="KW-1133">Transmembrane helix</keyword>
<proteinExistence type="predicted"/>
<accession>A0A510KPU7</accession>
<dbReference type="EMBL" id="AP019841">
    <property type="protein sequence ID" value="BBM53759.1"/>
    <property type="molecule type" value="Genomic_DNA"/>
</dbReference>
<feature type="transmembrane region" description="Helical" evidence="1">
    <location>
        <begin position="29"/>
        <end position="50"/>
    </location>
</feature>
<keyword evidence="1" id="KW-0812">Transmembrane</keyword>
<protein>
    <submittedName>
        <fullName evidence="2">Uncharacterized protein</fullName>
    </submittedName>
</protein>
<name>A0A510KPU7_9FUSO</name>
<dbReference type="Proteomes" id="UP000321944">
    <property type="component" value="Chromosome"/>
</dbReference>
<keyword evidence="1" id="KW-0472">Membrane</keyword>
<reference evidence="2 3" key="1">
    <citation type="submission" date="2019-07" db="EMBL/GenBank/DDBJ databases">
        <title>Complete Genome Sequence of Leptotrichia wadei Strain JMUB3936.</title>
        <authorList>
            <person name="Watanabe S."/>
            <person name="Cui L."/>
        </authorList>
    </citation>
    <scope>NUCLEOTIDE SEQUENCE [LARGE SCALE GENOMIC DNA]</scope>
    <source>
        <strain evidence="2 3">JMUB3936</strain>
    </source>
</reference>
<sequence>MKFLENFMRYNIYMYYFNAQVDTSLNYNIIKMTFVITIVIIIFISNFIFYKNKKMKIFQILLLIIWSFYIKKIYIKELEWNKILFSIRFLILLKILNKYENKILKLTEKSKILENLMVYLLLLIYIFIILNV</sequence>
<evidence type="ECO:0000313" key="2">
    <source>
        <dbReference type="EMBL" id="BBM53759.1"/>
    </source>
</evidence>
<gene>
    <name evidence="2" type="ORF">JMUB3936_0022</name>
</gene>
<evidence type="ECO:0000313" key="3">
    <source>
        <dbReference type="Proteomes" id="UP000321944"/>
    </source>
</evidence>
<feature type="transmembrane region" description="Helical" evidence="1">
    <location>
        <begin position="112"/>
        <end position="130"/>
    </location>
</feature>